<dbReference type="Pfam" id="PF13377">
    <property type="entry name" value="Peripla_BP_3"/>
    <property type="match status" value="1"/>
</dbReference>
<keyword evidence="1" id="KW-0805">Transcription regulation</keyword>
<feature type="domain" description="HTH gntR-type" evidence="4">
    <location>
        <begin position="9"/>
        <end position="59"/>
    </location>
</feature>
<proteinExistence type="predicted"/>
<dbReference type="Pfam" id="PF00392">
    <property type="entry name" value="GntR"/>
    <property type="match status" value="1"/>
</dbReference>
<dbReference type="SUPFAM" id="SSF53822">
    <property type="entry name" value="Periplasmic binding protein-like I"/>
    <property type="match status" value="1"/>
</dbReference>
<evidence type="ECO:0000313" key="7">
    <source>
        <dbReference type="Proteomes" id="UP000557872"/>
    </source>
</evidence>
<reference evidence="6 7" key="1">
    <citation type="submission" date="2020-07" db="EMBL/GenBank/DDBJ databases">
        <title>Roseicoccus Jingziensis gen. nov., sp. nov., isolated from coastal seawater.</title>
        <authorList>
            <person name="Feng X."/>
        </authorList>
    </citation>
    <scope>NUCLEOTIDE SEQUENCE [LARGE SCALE GENOMIC DNA]</scope>
    <source>
        <strain evidence="6 7">N1E253</strain>
    </source>
</reference>
<dbReference type="Gene3D" id="1.10.10.10">
    <property type="entry name" value="Winged helix-like DNA-binding domain superfamily/Winged helix DNA-binding domain"/>
    <property type="match status" value="1"/>
</dbReference>
<dbReference type="Proteomes" id="UP000557872">
    <property type="component" value="Unassembled WGS sequence"/>
</dbReference>
<dbReference type="PRINTS" id="PR00035">
    <property type="entry name" value="HTHGNTR"/>
</dbReference>
<sequence>MQGIPTSKATQTAQIIRESIQRGEWVEFLPGERTLAKELMISRACLRQALAILTQEKVLAPVEKSKRRSIRQQSDVPKQSDKVVFFTPEPAHRAAPIVLEQVAQLRHYLSKENKTVEWLSSPVFRNPQTTDLTIQQITSSHPHAHWILHQSPQHIQQWFAQSDIRCSVFGSLFPAVSLPCIDIDFYSASRHATGHLLAKGHQRIGLIRFRSQLAGDNLAMQGMLDAIHAHGGDAIPPPVELSHNFHTERLTSALDQLYASSRRPSALIIVNHHHFITSFTHLISRGLQVPKDVSLISLSHDSILDCFSPLPTCYSVGNRLIRNLAQMIINPASQTKPALLIPELRSGKTVSLIEV</sequence>
<dbReference type="EMBL" id="JACBAZ010000001">
    <property type="protein sequence ID" value="NWK54765.1"/>
    <property type="molecule type" value="Genomic_DNA"/>
</dbReference>
<dbReference type="InterPro" id="IPR000524">
    <property type="entry name" value="Tscrpt_reg_HTH_GntR"/>
</dbReference>
<dbReference type="SUPFAM" id="SSF46785">
    <property type="entry name" value="Winged helix' DNA-binding domain"/>
    <property type="match status" value="1"/>
</dbReference>
<protein>
    <submittedName>
        <fullName evidence="6">Substrate-binding domain-containing protein</fullName>
    </submittedName>
</protein>
<dbReference type="GO" id="GO:0003700">
    <property type="term" value="F:DNA-binding transcription factor activity"/>
    <property type="evidence" value="ECO:0007669"/>
    <property type="project" value="InterPro"/>
</dbReference>
<evidence type="ECO:0000256" key="2">
    <source>
        <dbReference type="ARBA" id="ARBA00023125"/>
    </source>
</evidence>
<name>A0A851GHQ6_9BACT</name>
<keyword evidence="7" id="KW-1185">Reference proteome</keyword>
<dbReference type="PANTHER" id="PTHR30146:SF155">
    <property type="entry name" value="ALANINE RACEMASE"/>
    <property type="match status" value="1"/>
</dbReference>
<dbReference type="RefSeq" id="WP_178931273.1">
    <property type="nucleotide sequence ID" value="NZ_JACBAZ010000001.1"/>
</dbReference>
<dbReference type="InterPro" id="IPR046335">
    <property type="entry name" value="LacI/GalR-like_sensor"/>
</dbReference>
<dbReference type="PANTHER" id="PTHR30146">
    <property type="entry name" value="LACI-RELATED TRANSCRIPTIONAL REPRESSOR"/>
    <property type="match status" value="1"/>
</dbReference>
<dbReference type="InterPro" id="IPR036390">
    <property type="entry name" value="WH_DNA-bd_sf"/>
</dbReference>
<dbReference type="InterPro" id="IPR036388">
    <property type="entry name" value="WH-like_DNA-bd_sf"/>
</dbReference>
<gene>
    <name evidence="6" type="ORF">HW115_04035</name>
</gene>
<dbReference type="Gene3D" id="3.40.50.2300">
    <property type="match status" value="2"/>
</dbReference>
<keyword evidence="2" id="KW-0238">DNA-binding</keyword>
<organism evidence="6 7">
    <name type="scientific">Oceaniferula marina</name>
    <dbReference type="NCBI Taxonomy" id="2748318"/>
    <lineage>
        <taxon>Bacteria</taxon>
        <taxon>Pseudomonadati</taxon>
        <taxon>Verrucomicrobiota</taxon>
        <taxon>Verrucomicrobiia</taxon>
        <taxon>Verrucomicrobiales</taxon>
        <taxon>Verrucomicrobiaceae</taxon>
        <taxon>Oceaniferula</taxon>
    </lineage>
</organism>
<accession>A0A851GHQ6</accession>
<evidence type="ECO:0000259" key="5">
    <source>
        <dbReference type="Pfam" id="PF13377"/>
    </source>
</evidence>
<feature type="domain" description="Transcriptional regulator LacI/GalR-like sensor" evidence="5">
    <location>
        <begin position="194"/>
        <end position="349"/>
    </location>
</feature>
<evidence type="ECO:0000256" key="3">
    <source>
        <dbReference type="ARBA" id="ARBA00023163"/>
    </source>
</evidence>
<dbReference type="GO" id="GO:0000976">
    <property type="term" value="F:transcription cis-regulatory region binding"/>
    <property type="evidence" value="ECO:0007669"/>
    <property type="project" value="TreeGrafter"/>
</dbReference>
<evidence type="ECO:0000259" key="4">
    <source>
        <dbReference type="Pfam" id="PF00392"/>
    </source>
</evidence>
<evidence type="ECO:0000313" key="6">
    <source>
        <dbReference type="EMBL" id="NWK54765.1"/>
    </source>
</evidence>
<dbReference type="InterPro" id="IPR028082">
    <property type="entry name" value="Peripla_BP_I"/>
</dbReference>
<keyword evidence="3" id="KW-0804">Transcription</keyword>
<comment type="caution">
    <text evidence="6">The sequence shown here is derived from an EMBL/GenBank/DDBJ whole genome shotgun (WGS) entry which is preliminary data.</text>
</comment>
<evidence type="ECO:0000256" key="1">
    <source>
        <dbReference type="ARBA" id="ARBA00023015"/>
    </source>
</evidence>
<dbReference type="AlphaFoldDB" id="A0A851GHQ6"/>